<keyword evidence="1" id="KW-0732">Signal</keyword>
<dbReference type="Proteomes" id="UP000004221">
    <property type="component" value="Unassembled WGS sequence"/>
</dbReference>
<organism evidence="2 3">
    <name type="scientific">Nitrolancea hollandica Lb</name>
    <dbReference type="NCBI Taxonomy" id="1129897"/>
    <lineage>
        <taxon>Bacteria</taxon>
        <taxon>Pseudomonadati</taxon>
        <taxon>Thermomicrobiota</taxon>
        <taxon>Thermomicrobia</taxon>
        <taxon>Sphaerobacterales</taxon>
        <taxon>Sphaerobacterineae</taxon>
        <taxon>Sphaerobacteraceae</taxon>
        <taxon>Nitrolancea</taxon>
    </lineage>
</organism>
<keyword evidence="3" id="KW-1185">Reference proteome</keyword>
<feature type="chain" id="PRO_5003689231" evidence="1">
    <location>
        <begin position="25"/>
        <end position="61"/>
    </location>
</feature>
<name>I4EKG5_9BACT</name>
<dbReference type="EMBL" id="CAGS01000401">
    <property type="protein sequence ID" value="CCF85177.1"/>
    <property type="molecule type" value="Genomic_DNA"/>
</dbReference>
<evidence type="ECO:0000313" key="2">
    <source>
        <dbReference type="EMBL" id="CCF85177.1"/>
    </source>
</evidence>
<evidence type="ECO:0000256" key="1">
    <source>
        <dbReference type="SAM" id="SignalP"/>
    </source>
</evidence>
<gene>
    <name evidence="2" type="ORF">NITHO_460013</name>
</gene>
<sequence length="61" mass="6663">MSRRLIVVLLTAVLSLLTIFPATAVPVGNDAFQRTGARTDQPVANLLLKRPLGLRNHPLFV</sequence>
<comment type="caution">
    <text evidence="2">The sequence shown here is derived from an EMBL/GenBank/DDBJ whole genome shotgun (WGS) entry which is preliminary data.</text>
</comment>
<protein>
    <submittedName>
        <fullName evidence="2">Uncharacterized protein</fullName>
    </submittedName>
</protein>
<evidence type="ECO:0000313" key="3">
    <source>
        <dbReference type="Proteomes" id="UP000004221"/>
    </source>
</evidence>
<proteinExistence type="predicted"/>
<dbReference type="AlphaFoldDB" id="I4EKG5"/>
<dbReference type="RefSeq" id="WP_008479897.1">
    <property type="nucleotide sequence ID" value="NZ_CAGS01000401.1"/>
</dbReference>
<reference evidence="2 3" key="1">
    <citation type="journal article" date="2012" name="ISME J.">
        <title>Nitrification expanded: discovery, physiology and genomics of a nitrite-oxidizing bacterium from the phylum Chloroflexi.</title>
        <authorList>
            <person name="Sorokin D.Y."/>
            <person name="Lucker S."/>
            <person name="Vejmelkova D."/>
            <person name="Kostrikina N.A."/>
            <person name="Kleerebezem R."/>
            <person name="Rijpstra W.I."/>
            <person name="Damste J.S."/>
            <person name="Le Paslier D."/>
            <person name="Muyzer G."/>
            <person name="Wagner M."/>
            <person name="van Loosdrecht M.C."/>
            <person name="Daims H."/>
        </authorList>
    </citation>
    <scope>NUCLEOTIDE SEQUENCE [LARGE SCALE GENOMIC DNA]</scope>
    <source>
        <strain evidence="3">none</strain>
    </source>
</reference>
<feature type="signal peptide" evidence="1">
    <location>
        <begin position="1"/>
        <end position="24"/>
    </location>
</feature>
<accession>I4EKG5</accession>